<name>A0A345U7Y6_GRAGA</name>
<keyword evidence="4 9" id="KW-0699">rRNA-binding</keyword>
<dbReference type="InterPro" id="IPR057268">
    <property type="entry name" value="Ribosomal_L18"/>
</dbReference>
<dbReference type="InterPro" id="IPR005484">
    <property type="entry name" value="Ribosomal_uL18_bac/plant/anim"/>
</dbReference>
<dbReference type="GeneID" id="37623316"/>
<comment type="similarity">
    <text evidence="2 9">Belongs to the universal ribosomal protein uL18 family.</text>
</comment>
<evidence type="ECO:0000256" key="9">
    <source>
        <dbReference type="HAMAP-Rule" id="MF_01337"/>
    </source>
</evidence>
<dbReference type="NCBIfam" id="TIGR00060">
    <property type="entry name" value="L18_bact"/>
    <property type="match status" value="1"/>
</dbReference>
<evidence type="ECO:0000256" key="8">
    <source>
        <dbReference type="ARBA" id="ARBA00035303"/>
    </source>
</evidence>
<sequence length="105" mass="12189">MRRKIRGTQNRPRLCVFRSNKHIYVQIIDDTNKKIITSSSTLEKSIKQNMEPTHNSNAARIIGENIAQKSKALGIKEVVFDRQNRIYHGRIQALAEAIRKEDIKF</sequence>
<evidence type="ECO:0000313" key="10">
    <source>
        <dbReference type="EMBL" id="AXI96572.1"/>
    </source>
</evidence>
<evidence type="ECO:0000256" key="2">
    <source>
        <dbReference type="ARBA" id="ARBA00007116"/>
    </source>
</evidence>
<dbReference type="PANTHER" id="PTHR12899:SF3">
    <property type="entry name" value="LARGE RIBOSOMAL SUBUNIT PROTEIN UL18M"/>
    <property type="match status" value="1"/>
</dbReference>
<keyword evidence="5 9" id="KW-0694">RNA-binding</keyword>
<protein>
    <recommendedName>
        <fullName evidence="8 9">Large ribosomal subunit protein uL18c</fullName>
    </recommendedName>
</protein>
<dbReference type="Gene3D" id="3.30.420.100">
    <property type="match status" value="1"/>
</dbReference>
<dbReference type="GO" id="GO:0009507">
    <property type="term" value="C:chloroplast"/>
    <property type="evidence" value="ECO:0007669"/>
    <property type="project" value="UniProtKB-SubCell"/>
</dbReference>
<comment type="function">
    <text evidence="1 9">Binds 5S rRNA, forms part of the central protuberance of the 50S subunit.</text>
</comment>
<gene>
    <name evidence="9 10" type="primary">rpl18</name>
</gene>
<evidence type="ECO:0000256" key="4">
    <source>
        <dbReference type="ARBA" id="ARBA00022730"/>
    </source>
</evidence>
<dbReference type="RefSeq" id="YP_009510899.1">
    <property type="nucleotide sequence ID" value="NC_039141.1"/>
</dbReference>
<dbReference type="HAMAP" id="MF_01337_B">
    <property type="entry name" value="Ribosomal_uL18_B"/>
    <property type="match status" value="1"/>
</dbReference>
<dbReference type="AlphaFoldDB" id="A0A345U7Y6"/>
<organism evidence="10">
    <name type="scientific">Gracilaria gracilis</name>
    <name type="common">Red alga</name>
    <dbReference type="NCBI Taxonomy" id="2777"/>
    <lineage>
        <taxon>Eukaryota</taxon>
        <taxon>Rhodophyta</taxon>
        <taxon>Florideophyceae</taxon>
        <taxon>Rhodymeniophycidae</taxon>
        <taxon>Gracilariales</taxon>
        <taxon>Gracilariaceae</taxon>
        <taxon>Gracilaria</taxon>
    </lineage>
</organism>
<evidence type="ECO:0000256" key="5">
    <source>
        <dbReference type="ARBA" id="ARBA00022884"/>
    </source>
</evidence>
<keyword evidence="10" id="KW-0150">Chloroplast</keyword>
<dbReference type="GO" id="GO:0008097">
    <property type="term" value="F:5S rRNA binding"/>
    <property type="evidence" value="ECO:0007669"/>
    <property type="project" value="TreeGrafter"/>
</dbReference>
<dbReference type="Pfam" id="PF00861">
    <property type="entry name" value="Ribosomal_L18p"/>
    <property type="match status" value="1"/>
</dbReference>
<keyword evidence="7 9" id="KW-0687">Ribonucleoprotein</keyword>
<dbReference type="InterPro" id="IPR004389">
    <property type="entry name" value="Ribosomal_uL18_bac-type"/>
</dbReference>
<dbReference type="GO" id="GO:0005840">
    <property type="term" value="C:ribosome"/>
    <property type="evidence" value="ECO:0007669"/>
    <property type="project" value="UniProtKB-KW"/>
</dbReference>
<dbReference type="EMBL" id="MH396011">
    <property type="protein sequence ID" value="AXI96572.1"/>
    <property type="molecule type" value="Genomic_DNA"/>
</dbReference>
<dbReference type="GO" id="GO:0006412">
    <property type="term" value="P:translation"/>
    <property type="evidence" value="ECO:0007669"/>
    <property type="project" value="UniProtKB-UniRule"/>
</dbReference>
<dbReference type="SUPFAM" id="SSF53137">
    <property type="entry name" value="Translational machinery components"/>
    <property type="match status" value="1"/>
</dbReference>
<dbReference type="FunFam" id="3.30.420.100:FF:000001">
    <property type="entry name" value="50S ribosomal protein L18"/>
    <property type="match status" value="1"/>
</dbReference>
<evidence type="ECO:0000256" key="6">
    <source>
        <dbReference type="ARBA" id="ARBA00022980"/>
    </source>
</evidence>
<dbReference type="PANTHER" id="PTHR12899">
    <property type="entry name" value="39S RIBOSOMAL PROTEIN L18, MITOCHONDRIAL"/>
    <property type="match status" value="1"/>
</dbReference>
<comment type="subcellular location">
    <subcellularLocation>
        <location evidence="9">Plastid</location>
        <location evidence="9">Chloroplast</location>
    </subcellularLocation>
</comment>
<dbReference type="CDD" id="cd00432">
    <property type="entry name" value="Ribosomal_L18_L5e"/>
    <property type="match status" value="1"/>
</dbReference>
<evidence type="ECO:0000256" key="1">
    <source>
        <dbReference type="ARBA" id="ARBA00003898"/>
    </source>
</evidence>
<dbReference type="GO" id="GO:1990904">
    <property type="term" value="C:ribonucleoprotein complex"/>
    <property type="evidence" value="ECO:0007669"/>
    <property type="project" value="UniProtKB-KW"/>
</dbReference>
<reference evidence="10" key="1">
    <citation type="submission" date="2018-05" db="EMBL/GenBank/DDBJ databases">
        <title>Organellar genomes of Gracilariaceae.</title>
        <authorList>
            <person name="Iha C."/>
            <person name="Oliveira M.C."/>
        </authorList>
    </citation>
    <scope>NUCLEOTIDE SEQUENCE</scope>
</reference>
<comment type="subunit">
    <text evidence="3 9">Part of the 50S ribosomal subunit; contacts the 5S rRNA.</text>
</comment>
<geneLocation type="chloroplast" evidence="10"/>
<evidence type="ECO:0000256" key="3">
    <source>
        <dbReference type="ARBA" id="ARBA00011505"/>
    </source>
</evidence>
<keyword evidence="10" id="KW-0934">Plastid</keyword>
<evidence type="ECO:0000256" key="7">
    <source>
        <dbReference type="ARBA" id="ARBA00023274"/>
    </source>
</evidence>
<keyword evidence="6 9" id="KW-0689">Ribosomal protein</keyword>
<accession>A0A345U7Y6</accession>
<proteinExistence type="inferred from homology"/>
<dbReference type="GO" id="GO:0003735">
    <property type="term" value="F:structural constituent of ribosome"/>
    <property type="evidence" value="ECO:0007669"/>
    <property type="project" value="InterPro"/>
</dbReference>